<keyword evidence="1" id="KW-0472">Membrane</keyword>
<comment type="caution">
    <text evidence="2">The sequence shown here is derived from an EMBL/GenBank/DDBJ whole genome shotgun (WGS) entry which is preliminary data.</text>
</comment>
<feature type="transmembrane region" description="Helical" evidence="1">
    <location>
        <begin position="39"/>
        <end position="60"/>
    </location>
</feature>
<sequence length="67" mass="7141">MLIKLLKQALCLWVVIAIAHSGIEFCLFISKSIPSASDVITWAGGMASSVIGIFAGMAAWKGFALRE</sequence>
<accession>A0A6G4LAW9</accession>
<keyword evidence="1" id="KW-0812">Transmembrane</keyword>
<name>A0A6G4LAW9_9ENTR</name>
<keyword evidence="1" id="KW-1133">Transmembrane helix</keyword>
<reference evidence="2" key="1">
    <citation type="submission" date="2020-02" db="EMBL/GenBank/DDBJ databases">
        <title>WGS of Carbapenem-Resistant Entrobacteriaceae.</title>
        <authorList>
            <person name="Tokajian S."/>
            <person name="El Chaar M."/>
            <person name="El Khoury M."/>
        </authorList>
    </citation>
    <scope>NUCLEOTIDE SEQUENCE</scope>
    <source>
        <strain evidence="2">EHM_24</strain>
    </source>
</reference>
<gene>
    <name evidence="2" type="ORF">G5638_00055</name>
</gene>
<organism evidence="2">
    <name type="scientific">Enterobacter hormaechei</name>
    <dbReference type="NCBI Taxonomy" id="158836"/>
    <lineage>
        <taxon>Bacteria</taxon>
        <taxon>Pseudomonadati</taxon>
        <taxon>Pseudomonadota</taxon>
        <taxon>Gammaproteobacteria</taxon>
        <taxon>Enterobacterales</taxon>
        <taxon>Enterobacteriaceae</taxon>
        <taxon>Enterobacter</taxon>
        <taxon>Enterobacter cloacae complex</taxon>
    </lineage>
</organism>
<dbReference type="AlphaFoldDB" id="A0A6G4LAW9"/>
<protein>
    <submittedName>
        <fullName evidence="2">Uncharacterized protein</fullName>
    </submittedName>
</protein>
<dbReference type="EMBL" id="JAAJSZ010000001">
    <property type="protein sequence ID" value="NGE57551.1"/>
    <property type="molecule type" value="Genomic_DNA"/>
</dbReference>
<feature type="transmembrane region" description="Helical" evidence="1">
    <location>
        <begin position="12"/>
        <end position="33"/>
    </location>
</feature>
<evidence type="ECO:0000313" key="2">
    <source>
        <dbReference type="EMBL" id="NGE57551.1"/>
    </source>
</evidence>
<proteinExistence type="predicted"/>
<dbReference type="RefSeq" id="WP_127673971.1">
    <property type="nucleotide sequence ID" value="NZ_CAYQIB010000008.1"/>
</dbReference>
<evidence type="ECO:0000256" key="1">
    <source>
        <dbReference type="SAM" id="Phobius"/>
    </source>
</evidence>